<reference evidence="1 3" key="1">
    <citation type="journal article" date="2011" name="Nature">
        <title>The Medicago genome provides insight into the evolution of rhizobial symbioses.</title>
        <authorList>
            <person name="Young N.D."/>
            <person name="Debelle F."/>
            <person name="Oldroyd G.E."/>
            <person name="Geurts R."/>
            <person name="Cannon S.B."/>
            <person name="Udvardi M.K."/>
            <person name="Benedito V.A."/>
            <person name="Mayer K.F."/>
            <person name="Gouzy J."/>
            <person name="Schoof H."/>
            <person name="Van de Peer Y."/>
            <person name="Proost S."/>
            <person name="Cook D.R."/>
            <person name="Meyers B.C."/>
            <person name="Spannagl M."/>
            <person name="Cheung F."/>
            <person name="De Mita S."/>
            <person name="Krishnakumar V."/>
            <person name="Gundlach H."/>
            <person name="Zhou S."/>
            <person name="Mudge J."/>
            <person name="Bharti A.K."/>
            <person name="Murray J.D."/>
            <person name="Naoumkina M.A."/>
            <person name="Rosen B."/>
            <person name="Silverstein K.A."/>
            <person name="Tang H."/>
            <person name="Rombauts S."/>
            <person name="Zhao P.X."/>
            <person name="Zhou P."/>
            <person name="Barbe V."/>
            <person name="Bardou P."/>
            <person name="Bechner M."/>
            <person name="Bellec A."/>
            <person name="Berger A."/>
            <person name="Berges H."/>
            <person name="Bidwell S."/>
            <person name="Bisseling T."/>
            <person name="Choisne N."/>
            <person name="Couloux A."/>
            <person name="Denny R."/>
            <person name="Deshpande S."/>
            <person name="Dai X."/>
            <person name="Doyle J.J."/>
            <person name="Dudez A.M."/>
            <person name="Farmer A.D."/>
            <person name="Fouteau S."/>
            <person name="Franken C."/>
            <person name="Gibelin C."/>
            <person name="Gish J."/>
            <person name="Goldstein S."/>
            <person name="Gonzalez A.J."/>
            <person name="Green P.J."/>
            <person name="Hallab A."/>
            <person name="Hartog M."/>
            <person name="Hua A."/>
            <person name="Humphray S.J."/>
            <person name="Jeong D.H."/>
            <person name="Jing Y."/>
            <person name="Jocker A."/>
            <person name="Kenton S.M."/>
            <person name="Kim D.J."/>
            <person name="Klee K."/>
            <person name="Lai H."/>
            <person name="Lang C."/>
            <person name="Lin S."/>
            <person name="Macmil S.L."/>
            <person name="Magdelenat G."/>
            <person name="Matthews L."/>
            <person name="McCorrison J."/>
            <person name="Monaghan E.L."/>
            <person name="Mun J.H."/>
            <person name="Najar F.Z."/>
            <person name="Nicholson C."/>
            <person name="Noirot C."/>
            <person name="O'Bleness M."/>
            <person name="Paule C.R."/>
            <person name="Poulain J."/>
            <person name="Prion F."/>
            <person name="Qin B."/>
            <person name="Qu C."/>
            <person name="Retzel E.F."/>
            <person name="Riddle C."/>
            <person name="Sallet E."/>
            <person name="Samain S."/>
            <person name="Samson N."/>
            <person name="Sanders I."/>
            <person name="Saurat O."/>
            <person name="Scarpelli C."/>
            <person name="Schiex T."/>
            <person name="Segurens B."/>
            <person name="Severin A.J."/>
            <person name="Sherrier D.J."/>
            <person name="Shi R."/>
            <person name="Sims S."/>
            <person name="Singer S.R."/>
            <person name="Sinharoy S."/>
            <person name="Sterck L."/>
            <person name="Viollet A."/>
            <person name="Wang B.B."/>
            <person name="Wang K."/>
            <person name="Wang M."/>
            <person name="Wang X."/>
            <person name="Warfsmann J."/>
            <person name="Weissenbach J."/>
            <person name="White D.D."/>
            <person name="White J.D."/>
            <person name="Wiley G.B."/>
            <person name="Wincker P."/>
            <person name="Xing Y."/>
            <person name="Yang L."/>
            <person name="Yao Z."/>
            <person name="Ying F."/>
            <person name="Zhai J."/>
            <person name="Zhou L."/>
            <person name="Zuber A."/>
            <person name="Denarie J."/>
            <person name="Dixon R.A."/>
            <person name="May G.D."/>
            <person name="Schwartz D.C."/>
            <person name="Rogers J."/>
            <person name="Quetier F."/>
            <person name="Town C.D."/>
            <person name="Roe B.A."/>
        </authorList>
    </citation>
    <scope>NUCLEOTIDE SEQUENCE [LARGE SCALE GENOMIC DNA]</scope>
    <source>
        <strain evidence="1">A17</strain>
        <strain evidence="2 3">cv. Jemalong A17</strain>
    </source>
</reference>
<dbReference type="EnsemblPlants" id="AES95225">
    <property type="protein sequence ID" value="AES95225"/>
    <property type="gene ID" value="MTR_5g023130"/>
</dbReference>
<evidence type="ECO:0000313" key="2">
    <source>
        <dbReference type="EnsemblPlants" id="AES95225"/>
    </source>
</evidence>
<protein>
    <submittedName>
        <fullName evidence="1 2">Uncharacterized protein</fullName>
    </submittedName>
</protein>
<dbReference type="EMBL" id="CM001221">
    <property type="protein sequence ID" value="AES95225.1"/>
    <property type="molecule type" value="Genomic_DNA"/>
</dbReference>
<dbReference type="PaxDb" id="3880-AES95225"/>
<evidence type="ECO:0000313" key="1">
    <source>
        <dbReference type="EMBL" id="AES95225.1"/>
    </source>
</evidence>
<dbReference type="AlphaFoldDB" id="G7JYS8"/>
<dbReference type="HOGENOM" id="CLU_1888849_0_0_1"/>
<keyword evidence="3" id="KW-1185">Reference proteome</keyword>
<accession>G7JYS8</accession>
<gene>
    <name evidence="1" type="ordered locus">MTR_5g023130</name>
</gene>
<proteinExistence type="predicted"/>
<organism evidence="1 3">
    <name type="scientific">Medicago truncatula</name>
    <name type="common">Barrel medic</name>
    <name type="synonym">Medicago tribuloides</name>
    <dbReference type="NCBI Taxonomy" id="3880"/>
    <lineage>
        <taxon>Eukaryota</taxon>
        <taxon>Viridiplantae</taxon>
        <taxon>Streptophyta</taxon>
        <taxon>Embryophyta</taxon>
        <taxon>Tracheophyta</taxon>
        <taxon>Spermatophyta</taxon>
        <taxon>Magnoliopsida</taxon>
        <taxon>eudicotyledons</taxon>
        <taxon>Gunneridae</taxon>
        <taxon>Pentapetalae</taxon>
        <taxon>rosids</taxon>
        <taxon>fabids</taxon>
        <taxon>Fabales</taxon>
        <taxon>Fabaceae</taxon>
        <taxon>Papilionoideae</taxon>
        <taxon>50 kb inversion clade</taxon>
        <taxon>NPAAA clade</taxon>
        <taxon>Hologalegina</taxon>
        <taxon>IRL clade</taxon>
        <taxon>Trifolieae</taxon>
        <taxon>Medicago</taxon>
    </lineage>
</organism>
<evidence type="ECO:0000313" key="3">
    <source>
        <dbReference type="Proteomes" id="UP000002051"/>
    </source>
</evidence>
<name>G7JYS8_MEDTR</name>
<sequence length="135" mass="15427">MAWYKTRFPIETEILLCHIEQTSQVVKMFFLHCKVNPIPTSKIKGPTLYNVPIRAKWVLTVEKAETHLTTSLTSTLWVLMLLSVDFRKRFPHLIFSTLSANFSAKHNTNQLGSITITTTTQNKTISLFSSNQNCP</sequence>
<reference evidence="1 3" key="2">
    <citation type="journal article" date="2014" name="BMC Genomics">
        <title>An improved genome release (version Mt4.0) for the model legume Medicago truncatula.</title>
        <authorList>
            <person name="Tang H."/>
            <person name="Krishnakumar V."/>
            <person name="Bidwell S."/>
            <person name="Rosen B."/>
            <person name="Chan A."/>
            <person name="Zhou S."/>
            <person name="Gentzbittel L."/>
            <person name="Childs K.L."/>
            <person name="Yandell M."/>
            <person name="Gundlach H."/>
            <person name="Mayer K.F."/>
            <person name="Schwartz D.C."/>
            <person name="Town C.D."/>
        </authorList>
    </citation>
    <scope>GENOME REANNOTATION</scope>
    <source>
        <strain evidence="2 3">cv. Jemalong A17</strain>
    </source>
</reference>
<dbReference type="Proteomes" id="UP000002051">
    <property type="component" value="Chromosome 5"/>
</dbReference>
<reference evidence="2" key="3">
    <citation type="submission" date="2015-04" db="UniProtKB">
        <authorList>
            <consortium name="EnsemblPlants"/>
        </authorList>
    </citation>
    <scope>IDENTIFICATION</scope>
    <source>
        <strain evidence="2">cv. Jemalong A17</strain>
    </source>
</reference>